<evidence type="ECO:0000313" key="1">
    <source>
        <dbReference type="EMBL" id="KAK4007180.1"/>
    </source>
</evidence>
<reference evidence="1 2" key="1">
    <citation type="journal article" date="2023" name="Nucleic Acids Res.">
        <title>The hologenome of Daphnia magna reveals possible DNA methylation and microbiome-mediated evolution of the host genome.</title>
        <authorList>
            <person name="Chaturvedi A."/>
            <person name="Li X."/>
            <person name="Dhandapani V."/>
            <person name="Marshall H."/>
            <person name="Kissane S."/>
            <person name="Cuenca-Cambronero M."/>
            <person name="Asole G."/>
            <person name="Calvet F."/>
            <person name="Ruiz-Romero M."/>
            <person name="Marangio P."/>
            <person name="Guigo R."/>
            <person name="Rago D."/>
            <person name="Mirbahai L."/>
            <person name="Eastwood N."/>
            <person name="Colbourne J.K."/>
            <person name="Zhou J."/>
            <person name="Mallon E."/>
            <person name="Orsini L."/>
        </authorList>
    </citation>
    <scope>NUCLEOTIDE SEQUENCE [LARGE SCALE GENOMIC DNA]</scope>
    <source>
        <strain evidence="1">LRV0_1</strain>
    </source>
</reference>
<name>A0ABQ9Z407_9CRUS</name>
<accession>A0ABQ9Z407</accession>
<sequence length="62" mass="6756">MAYALIYCARNKTKSGHQTMKPYIPFSPSLFKAKPQQLLPATAASPSKKVVTNATFPADNTL</sequence>
<dbReference type="EMBL" id="JAOYFB010000002">
    <property type="protein sequence ID" value="KAK4007180.1"/>
    <property type="molecule type" value="Genomic_DNA"/>
</dbReference>
<keyword evidence="2" id="KW-1185">Reference proteome</keyword>
<comment type="caution">
    <text evidence="1">The sequence shown here is derived from an EMBL/GenBank/DDBJ whole genome shotgun (WGS) entry which is preliminary data.</text>
</comment>
<evidence type="ECO:0000313" key="2">
    <source>
        <dbReference type="Proteomes" id="UP001234178"/>
    </source>
</evidence>
<dbReference type="Proteomes" id="UP001234178">
    <property type="component" value="Unassembled WGS sequence"/>
</dbReference>
<gene>
    <name evidence="1" type="ORF">OUZ56_012340</name>
</gene>
<proteinExistence type="predicted"/>
<organism evidence="1 2">
    <name type="scientific">Daphnia magna</name>
    <dbReference type="NCBI Taxonomy" id="35525"/>
    <lineage>
        <taxon>Eukaryota</taxon>
        <taxon>Metazoa</taxon>
        <taxon>Ecdysozoa</taxon>
        <taxon>Arthropoda</taxon>
        <taxon>Crustacea</taxon>
        <taxon>Branchiopoda</taxon>
        <taxon>Diplostraca</taxon>
        <taxon>Cladocera</taxon>
        <taxon>Anomopoda</taxon>
        <taxon>Daphniidae</taxon>
        <taxon>Daphnia</taxon>
    </lineage>
</organism>
<protein>
    <submittedName>
        <fullName evidence="1">Uncharacterized protein</fullName>
    </submittedName>
</protein>